<dbReference type="Pfam" id="PF00005">
    <property type="entry name" value="ABC_tran"/>
    <property type="match status" value="1"/>
</dbReference>
<comment type="subcellular location">
    <subcellularLocation>
        <location evidence="1">Cell membrane</location>
        <topology evidence="1">Multi-pass membrane protein</topology>
    </subcellularLocation>
</comment>
<dbReference type="PROSITE" id="PS50893">
    <property type="entry name" value="ABC_TRANSPORTER_2"/>
    <property type="match status" value="1"/>
</dbReference>
<evidence type="ECO:0000259" key="8">
    <source>
        <dbReference type="PROSITE" id="PS50893"/>
    </source>
</evidence>
<dbReference type="Gene3D" id="1.20.1560.10">
    <property type="entry name" value="ABC transporter type 1, transmembrane domain"/>
    <property type="match status" value="1"/>
</dbReference>
<feature type="transmembrane region" description="Helical" evidence="7">
    <location>
        <begin position="37"/>
        <end position="66"/>
    </location>
</feature>
<evidence type="ECO:0000256" key="7">
    <source>
        <dbReference type="SAM" id="Phobius"/>
    </source>
</evidence>
<reference evidence="11" key="1">
    <citation type="journal article" date="2019" name="Int. J. Syst. Evol. Microbiol.">
        <title>The Global Catalogue of Microorganisms (GCM) 10K type strain sequencing project: providing services to taxonomists for standard genome sequencing and annotation.</title>
        <authorList>
            <consortium name="The Broad Institute Genomics Platform"/>
            <consortium name="The Broad Institute Genome Sequencing Center for Infectious Disease"/>
            <person name="Wu L."/>
            <person name="Ma J."/>
        </authorList>
    </citation>
    <scope>NUCLEOTIDE SEQUENCE [LARGE SCALE GENOMIC DNA]</scope>
    <source>
        <strain evidence="11">CGMCC 4.1641</strain>
    </source>
</reference>
<dbReference type="Proteomes" id="UP001595755">
    <property type="component" value="Unassembled WGS sequence"/>
</dbReference>
<organism evidence="10 11">
    <name type="scientific">Cohnella boryungensis</name>
    <dbReference type="NCBI Taxonomy" id="768479"/>
    <lineage>
        <taxon>Bacteria</taxon>
        <taxon>Bacillati</taxon>
        <taxon>Bacillota</taxon>
        <taxon>Bacilli</taxon>
        <taxon>Bacillales</taxon>
        <taxon>Paenibacillaceae</taxon>
        <taxon>Cohnella</taxon>
    </lineage>
</organism>
<dbReference type="PANTHER" id="PTHR24221:SF654">
    <property type="entry name" value="ATP-BINDING CASSETTE SUB-FAMILY B MEMBER 6"/>
    <property type="match status" value="1"/>
</dbReference>
<dbReference type="SMART" id="SM00382">
    <property type="entry name" value="AAA"/>
    <property type="match status" value="1"/>
</dbReference>
<evidence type="ECO:0000256" key="2">
    <source>
        <dbReference type="ARBA" id="ARBA00022692"/>
    </source>
</evidence>
<dbReference type="InterPro" id="IPR039421">
    <property type="entry name" value="Type_1_exporter"/>
</dbReference>
<keyword evidence="3" id="KW-0547">Nucleotide-binding</keyword>
<dbReference type="InterPro" id="IPR003439">
    <property type="entry name" value="ABC_transporter-like_ATP-bd"/>
</dbReference>
<dbReference type="InterPro" id="IPR003593">
    <property type="entry name" value="AAA+_ATPase"/>
</dbReference>
<accession>A0ABV8SGF2</accession>
<feature type="transmembrane region" description="Helical" evidence="7">
    <location>
        <begin position="269"/>
        <end position="293"/>
    </location>
</feature>
<keyword evidence="11" id="KW-1185">Reference proteome</keyword>
<keyword evidence="6 7" id="KW-0472">Membrane</keyword>
<evidence type="ECO:0000256" key="1">
    <source>
        <dbReference type="ARBA" id="ARBA00004651"/>
    </source>
</evidence>
<dbReference type="InterPro" id="IPR011527">
    <property type="entry name" value="ABC1_TM_dom"/>
</dbReference>
<dbReference type="SUPFAM" id="SSF90123">
    <property type="entry name" value="ABC transporter transmembrane region"/>
    <property type="match status" value="1"/>
</dbReference>
<protein>
    <submittedName>
        <fullName evidence="10">ABC transporter ATP-binding protein</fullName>
    </submittedName>
</protein>
<dbReference type="GO" id="GO:0005524">
    <property type="term" value="F:ATP binding"/>
    <property type="evidence" value="ECO:0007669"/>
    <property type="project" value="UniProtKB-KW"/>
</dbReference>
<dbReference type="PANTHER" id="PTHR24221">
    <property type="entry name" value="ATP-BINDING CASSETTE SUB-FAMILY B"/>
    <property type="match status" value="1"/>
</dbReference>
<feature type="transmembrane region" description="Helical" evidence="7">
    <location>
        <begin position="78"/>
        <end position="104"/>
    </location>
</feature>
<feature type="transmembrane region" description="Helical" evidence="7">
    <location>
        <begin position="150"/>
        <end position="171"/>
    </location>
</feature>
<sequence>MNSAMLKFDEKTRSTGGAVIPEFRGLWRLLKPIRWRLILACVIAAIGAAASIVPFIAIAQLAQILLVSGTETAGRVWMWGWVAVGALLVRLVCVLIAGGITHYADTSFQLFVRRRMAARLGKVPLGWFTARTSGSVKKSVSDDVMHMHHLVAHTGLEIVDGVVVPVVTMAYLFSIDWAMSLFVMLPLLVGIGLYGVQIAKIRPRMADSSTAMGEINGTAVEFVQGISVVKTFGQTGRAYRRFLDATQRFMELMGGVIGGSLRSAALAEVVLAPLAALVVIAAAGAALTGAGLISPVEVIPFALLGFGVTSPLMTLFFSATATTQAAEASERVLALLATETLPESDAPRVPKDATIALDDVRFSYDGQHAALDGVDLRLEPGTTTALVGRSGSGKTTIAKLIPRFWDPDGGQITLGGVDLRDIASSELYRHVSFVFQDVQLLSASVMENIRLSRPDATTAEVEDAARAAQIHDRILELPRGYDSVVGEDALFSGGEAQRVSIARALLADAPVLVLDEATAFADPESEALIQDALSALAAGRTLLVIAHRLSTIQGADQIAVVDRGRIVERGTHESLLAQGGTYAQLWTKHERSMSWHPEVHSATDSMAEVKL</sequence>
<comment type="caution">
    <text evidence="10">The sequence shown here is derived from an EMBL/GenBank/DDBJ whole genome shotgun (WGS) entry which is preliminary data.</text>
</comment>
<evidence type="ECO:0000256" key="5">
    <source>
        <dbReference type="ARBA" id="ARBA00022989"/>
    </source>
</evidence>
<feature type="transmembrane region" description="Helical" evidence="7">
    <location>
        <begin position="177"/>
        <end position="196"/>
    </location>
</feature>
<dbReference type="Pfam" id="PF00664">
    <property type="entry name" value="ABC_membrane"/>
    <property type="match status" value="1"/>
</dbReference>
<evidence type="ECO:0000256" key="3">
    <source>
        <dbReference type="ARBA" id="ARBA00022741"/>
    </source>
</evidence>
<keyword evidence="5 7" id="KW-1133">Transmembrane helix</keyword>
<evidence type="ECO:0000259" key="9">
    <source>
        <dbReference type="PROSITE" id="PS50929"/>
    </source>
</evidence>
<dbReference type="SUPFAM" id="SSF52540">
    <property type="entry name" value="P-loop containing nucleoside triphosphate hydrolases"/>
    <property type="match status" value="1"/>
</dbReference>
<dbReference type="InterPro" id="IPR027417">
    <property type="entry name" value="P-loop_NTPase"/>
</dbReference>
<evidence type="ECO:0000256" key="4">
    <source>
        <dbReference type="ARBA" id="ARBA00022840"/>
    </source>
</evidence>
<dbReference type="RefSeq" id="WP_204602316.1">
    <property type="nucleotide sequence ID" value="NZ_JBHSED010000065.1"/>
</dbReference>
<dbReference type="InterPro" id="IPR017871">
    <property type="entry name" value="ABC_transporter-like_CS"/>
</dbReference>
<feature type="domain" description="ABC transporter" evidence="8">
    <location>
        <begin position="355"/>
        <end position="588"/>
    </location>
</feature>
<name>A0ABV8SGF2_9BACL</name>
<keyword evidence="2 7" id="KW-0812">Transmembrane</keyword>
<evidence type="ECO:0000313" key="10">
    <source>
        <dbReference type="EMBL" id="MFC4306664.1"/>
    </source>
</evidence>
<feature type="transmembrane region" description="Helical" evidence="7">
    <location>
        <begin position="299"/>
        <end position="321"/>
    </location>
</feature>
<dbReference type="Gene3D" id="3.40.50.300">
    <property type="entry name" value="P-loop containing nucleotide triphosphate hydrolases"/>
    <property type="match status" value="1"/>
</dbReference>
<keyword evidence="4 10" id="KW-0067">ATP-binding</keyword>
<dbReference type="PROSITE" id="PS00211">
    <property type="entry name" value="ABC_TRANSPORTER_1"/>
    <property type="match status" value="1"/>
</dbReference>
<dbReference type="EMBL" id="JBHSED010000065">
    <property type="protein sequence ID" value="MFC4306664.1"/>
    <property type="molecule type" value="Genomic_DNA"/>
</dbReference>
<proteinExistence type="predicted"/>
<dbReference type="PROSITE" id="PS50929">
    <property type="entry name" value="ABC_TM1F"/>
    <property type="match status" value="1"/>
</dbReference>
<dbReference type="InterPro" id="IPR036640">
    <property type="entry name" value="ABC1_TM_sf"/>
</dbReference>
<evidence type="ECO:0000313" key="11">
    <source>
        <dbReference type="Proteomes" id="UP001595755"/>
    </source>
</evidence>
<gene>
    <name evidence="10" type="ORF">ACFO1S_24905</name>
</gene>
<evidence type="ECO:0000256" key="6">
    <source>
        <dbReference type="ARBA" id="ARBA00023136"/>
    </source>
</evidence>
<feature type="domain" description="ABC transmembrane type-1" evidence="9">
    <location>
        <begin position="38"/>
        <end position="324"/>
    </location>
</feature>